<feature type="compositionally biased region" description="Low complexity" evidence="2">
    <location>
        <begin position="8"/>
        <end position="26"/>
    </location>
</feature>
<comment type="caution">
    <text evidence="3">The sequence shown here is derived from an EMBL/GenBank/DDBJ whole genome shotgun (WGS) entry which is preliminary data.</text>
</comment>
<protein>
    <submittedName>
        <fullName evidence="3">DUF3086 domain-containing protein</fullName>
    </submittedName>
</protein>
<dbReference type="InterPro" id="IPR021437">
    <property type="entry name" value="DUF3086"/>
</dbReference>
<gene>
    <name evidence="3" type="ORF">ENR64_27790</name>
</gene>
<name>A0A7C3PM66_9CYAN</name>
<organism evidence="3">
    <name type="scientific">Oscillatoriales cyanobacterium SpSt-418</name>
    <dbReference type="NCBI Taxonomy" id="2282169"/>
    <lineage>
        <taxon>Bacteria</taxon>
        <taxon>Bacillati</taxon>
        <taxon>Cyanobacteriota</taxon>
        <taxon>Cyanophyceae</taxon>
        <taxon>Oscillatoriophycideae</taxon>
        <taxon>Oscillatoriales</taxon>
    </lineage>
</organism>
<accession>A0A7C3PM66</accession>
<evidence type="ECO:0000313" key="3">
    <source>
        <dbReference type="EMBL" id="HFN01481.1"/>
    </source>
</evidence>
<reference evidence="3" key="1">
    <citation type="journal article" date="2020" name="mSystems">
        <title>Genome- and Community-Level Interaction Insights into Carbon Utilization and Element Cycling Functions of Hydrothermarchaeota in Hydrothermal Sediment.</title>
        <authorList>
            <person name="Zhou Z."/>
            <person name="Liu Y."/>
            <person name="Xu W."/>
            <person name="Pan J."/>
            <person name="Luo Z.H."/>
            <person name="Li M."/>
        </authorList>
    </citation>
    <scope>NUCLEOTIDE SEQUENCE [LARGE SCALE GENOMIC DNA]</scope>
    <source>
        <strain evidence="3">SpSt-418</strain>
    </source>
</reference>
<dbReference type="EMBL" id="DSRU01000413">
    <property type="protein sequence ID" value="HFN01481.1"/>
    <property type="molecule type" value="Genomic_DNA"/>
</dbReference>
<feature type="region of interest" description="Disordered" evidence="2">
    <location>
        <begin position="1"/>
        <end position="74"/>
    </location>
</feature>
<feature type="coiled-coil region" evidence="1">
    <location>
        <begin position="83"/>
        <end position="153"/>
    </location>
</feature>
<evidence type="ECO:0000256" key="2">
    <source>
        <dbReference type="SAM" id="MobiDB-lite"/>
    </source>
</evidence>
<evidence type="ECO:0000256" key="1">
    <source>
        <dbReference type="SAM" id="Coils"/>
    </source>
</evidence>
<proteinExistence type="predicted"/>
<keyword evidence="1" id="KW-0175">Coiled coil</keyword>
<feature type="compositionally biased region" description="Polar residues" evidence="2">
    <location>
        <begin position="39"/>
        <end position="50"/>
    </location>
</feature>
<sequence>MTPDELNSSQPNSAAAQSDAAASGYSTLPSPWDSEESMDSTGINATSSAAASGMVELPDLKGLSVHPPSEPKPPEVLDWEQQIAVLRNEEAVLRADVAQLRAARSQLQDQLIETQNSLGRLIQEGMKELEQRRKTLQGAVEQLERRQERIRKEMQTTFAGVSQDVAIRVQSFKDYLVGSLQELAASAEELNLPSVIEPPERPVVVSEAAPPQKGKSAAPKFTEQAFEADADFIRDLIDQYRSTPDYYGPAWQVRRTFEPIHAERVSNWFFTQAGRGAVKTMGSRLQNILVASAVVSILYELYGDRLRVLVLAQLPERLGEWRRGLQDCLGITRADFGPDRGVALFEAPEALAMSAERAVKEGAMPLIVVDETEEALSLAILQFPLWLAFAPNPGSSQTYDDYSF</sequence>
<dbReference type="AlphaFoldDB" id="A0A7C3PM66"/>
<dbReference type="Pfam" id="PF11285">
    <property type="entry name" value="DUF3086"/>
    <property type="match status" value="1"/>
</dbReference>